<accession>A0ABN6EPS5</accession>
<dbReference type="InterPro" id="IPR050259">
    <property type="entry name" value="SDR"/>
</dbReference>
<dbReference type="NCBIfam" id="NF004200">
    <property type="entry name" value="PRK05653.1-5"/>
    <property type="match status" value="1"/>
</dbReference>
<dbReference type="InterPro" id="IPR002347">
    <property type="entry name" value="SDR_fam"/>
</dbReference>
<dbReference type="InterPro" id="IPR036291">
    <property type="entry name" value="NAD(P)-bd_dom_sf"/>
</dbReference>
<dbReference type="EMBL" id="AP024485">
    <property type="protein sequence ID" value="BCS88433.1"/>
    <property type="molecule type" value="Genomic_DNA"/>
</dbReference>
<evidence type="ECO:0000256" key="1">
    <source>
        <dbReference type="ARBA" id="ARBA00006484"/>
    </source>
</evidence>
<organism evidence="2 3">
    <name type="scientific">Pseudodesulfovibrio sediminis</name>
    <dbReference type="NCBI Taxonomy" id="2810563"/>
    <lineage>
        <taxon>Bacteria</taxon>
        <taxon>Pseudomonadati</taxon>
        <taxon>Thermodesulfobacteriota</taxon>
        <taxon>Desulfovibrionia</taxon>
        <taxon>Desulfovibrionales</taxon>
        <taxon>Desulfovibrionaceae</taxon>
    </lineage>
</organism>
<dbReference type="SUPFAM" id="SSF51735">
    <property type="entry name" value="NAD(P)-binding Rossmann-fold domains"/>
    <property type="match status" value="1"/>
</dbReference>
<dbReference type="CDD" id="cd05333">
    <property type="entry name" value="BKR_SDR_c"/>
    <property type="match status" value="1"/>
</dbReference>
<name>A0ABN6EPS5_9BACT</name>
<dbReference type="PANTHER" id="PTHR42879:SF2">
    <property type="entry name" value="3-OXOACYL-[ACYL-CARRIER-PROTEIN] REDUCTASE FABG"/>
    <property type="match status" value="1"/>
</dbReference>
<dbReference type="NCBIfam" id="NF009466">
    <property type="entry name" value="PRK12826.1-2"/>
    <property type="match status" value="1"/>
</dbReference>
<gene>
    <name evidence="2" type="primary">fabG_2</name>
    <name evidence="2" type="ORF">PSDVSF_16750</name>
</gene>
<comment type="similarity">
    <text evidence="1">Belongs to the short-chain dehydrogenases/reductases (SDR) family.</text>
</comment>
<dbReference type="Pfam" id="PF13561">
    <property type="entry name" value="adh_short_C2"/>
    <property type="match status" value="1"/>
</dbReference>
<evidence type="ECO:0000313" key="3">
    <source>
        <dbReference type="Proteomes" id="UP001053296"/>
    </source>
</evidence>
<proteinExistence type="inferred from homology"/>
<dbReference type="PRINTS" id="PR00081">
    <property type="entry name" value="GDHRDH"/>
</dbReference>
<keyword evidence="3" id="KW-1185">Reference proteome</keyword>
<reference evidence="2" key="1">
    <citation type="journal article" date="2022" name="Arch. Microbiol.">
        <title>Pseudodesulfovibrio sediminis sp. nov., a mesophilic and neutrophilic sulfate-reducing bacterium isolated from sediment of a brackish lake.</title>
        <authorList>
            <person name="Takahashi A."/>
            <person name="Kojima H."/>
            <person name="Watanabe M."/>
            <person name="Fukui M."/>
        </authorList>
    </citation>
    <scope>NUCLEOTIDE SEQUENCE</scope>
    <source>
        <strain evidence="2">SF6</strain>
    </source>
</reference>
<dbReference type="RefSeq" id="WP_229596338.1">
    <property type="nucleotide sequence ID" value="NZ_AP024485.1"/>
</dbReference>
<sequence>MPQIALVTGASKGIGAAIAIKLAEDGFDIWLNYRNDTSGAQAVSSHITNIGRKCTLLQFDVSNPDDVEDSLAPMLDKDIPFALVNNAGLTRDGLMMLMSSKDWEKVLQVNLTGFFNVTKPVVTRMLRKRQGRIVNVASTSGETGVPGQTNYSAAKAGLIGATRSLALEVAKRNILVNAVAPGFIQTSMLDELPLEDIIPRIPLGRVGTPQEVANAVSFLCSPMATYITGQTLSINGGIYT</sequence>
<dbReference type="Proteomes" id="UP001053296">
    <property type="component" value="Chromosome"/>
</dbReference>
<evidence type="ECO:0000313" key="2">
    <source>
        <dbReference type="EMBL" id="BCS88433.1"/>
    </source>
</evidence>
<dbReference type="Gene3D" id="3.40.50.720">
    <property type="entry name" value="NAD(P)-binding Rossmann-like Domain"/>
    <property type="match status" value="1"/>
</dbReference>
<protein>
    <submittedName>
        <fullName evidence="2">Beta-ketoacyl-ACP reductase</fullName>
    </submittedName>
</protein>
<dbReference type="PANTHER" id="PTHR42879">
    <property type="entry name" value="3-OXOACYL-(ACYL-CARRIER-PROTEIN) REDUCTASE"/>
    <property type="match status" value="1"/>
</dbReference>
<dbReference type="PRINTS" id="PR00080">
    <property type="entry name" value="SDRFAMILY"/>
</dbReference>